<dbReference type="InterPro" id="IPR026003">
    <property type="entry name" value="Cohesin_HEAT"/>
</dbReference>
<comment type="caution">
    <text evidence="2">The sequence shown here is derived from an EMBL/GenBank/DDBJ whole genome shotgun (WGS) entry which is preliminary data.</text>
</comment>
<dbReference type="GO" id="GO:1990414">
    <property type="term" value="P:replication-born double-strand break repair via sister chromatid exchange"/>
    <property type="evidence" value="ECO:0007669"/>
    <property type="project" value="TreeGrafter"/>
</dbReference>
<dbReference type="InterPro" id="IPR016024">
    <property type="entry name" value="ARM-type_fold"/>
</dbReference>
<dbReference type="VEuPathDB" id="FungiDB:H310_08001"/>
<name>A0A3R6Z4N6_9STRA</name>
<proteinExistence type="predicted"/>
<dbReference type="Proteomes" id="UP000285060">
    <property type="component" value="Unassembled WGS sequence"/>
</dbReference>
<feature type="region of interest" description="Disordered" evidence="1">
    <location>
        <begin position="110"/>
        <end position="151"/>
    </location>
</feature>
<reference evidence="2 3" key="1">
    <citation type="submission" date="2018-08" db="EMBL/GenBank/DDBJ databases">
        <title>Aphanomyces genome sequencing and annotation.</title>
        <authorList>
            <person name="Minardi D."/>
            <person name="Oidtmann B."/>
            <person name="Van Der Giezen M."/>
            <person name="Studholme D.J."/>
        </authorList>
    </citation>
    <scope>NUCLEOTIDE SEQUENCE [LARGE SCALE GENOMIC DNA]</scope>
    <source>
        <strain evidence="2 3">NJM0002</strain>
    </source>
</reference>
<dbReference type="GO" id="GO:0061775">
    <property type="term" value="F:cohesin loader activity"/>
    <property type="evidence" value="ECO:0007669"/>
    <property type="project" value="InterPro"/>
</dbReference>
<dbReference type="SUPFAM" id="SSF48371">
    <property type="entry name" value="ARM repeat"/>
    <property type="match status" value="1"/>
</dbReference>
<evidence type="ECO:0008006" key="4">
    <source>
        <dbReference type="Google" id="ProtNLM"/>
    </source>
</evidence>
<dbReference type="GO" id="GO:0003682">
    <property type="term" value="F:chromatin binding"/>
    <property type="evidence" value="ECO:0007669"/>
    <property type="project" value="TreeGrafter"/>
</dbReference>
<dbReference type="PANTHER" id="PTHR21704:SF18">
    <property type="entry name" value="NIPPED-B-LIKE PROTEIN"/>
    <property type="match status" value="1"/>
</dbReference>
<dbReference type="Pfam" id="PF12765">
    <property type="entry name" value="Cohesin_HEAT"/>
    <property type="match status" value="1"/>
</dbReference>
<dbReference type="AlphaFoldDB" id="A0A3R6Z4N6"/>
<dbReference type="GO" id="GO:0140588">
    <property type="term" value="P:chromatin looping"/>
    <property type="evidence" value="ECO:0007669"/>
    <property type="project" value="InterPro"/>
</dbReference>
<gene>
    <name evidence="2" type="ORF">DYB32_001167</name>
</gene>
<dbReference type="PANTHER" id="PTHR21704">
    <property type="entry name" value="NIPPED-B-LIKE PROTEIN DELANGIN SCC2-RELATED"/>
    <property type="match status" value="1"/>
</dbReference>
<dbReference type="EMBL" id="QUSY01000045">
    <property type="protein sequence ID" value="RHY34074.1"/>
    <property type="molecule type" value="Genomic_DNA"/>
</dbReference>
<evidence type="ECO:0000256" key="1">
    <source>
        <dbReference type="SAM" id="MobiDB-lite"/>
    </source>
</evidence>
<evidence type="ECO:0000313" key="2">
    <source>
        <dbReference type="EMBL" id="RHY34074.1"/>
    </source>
</evidence>
<dbReference type="InterPro" id="IPR033031">
    <property type="entry name" value="Scc2/Nipped-B"/>
</dbReference>
<feature type="region of interest" description="Disordered" evidence="1">
    <location>
        <begin position="158"/>
        <end position="177"/>
    </location>
</feature>
<accession>A0A3R6Z4N6</accession>
<protein>
    <recommendedName>
        <fullName evidence="4">Sister chromatid cohesion protein</fullName>
    </recommendedName>
</protein>
<keyword evidence="3" id="KW-1185">Reference proteome</keyword>
<sequence length="724" mass="80973">MWSSILFGIRFKLSRTQRSAGDMSNGLPLYIPREDGEDGNTSIWEMPPAPITYANLPPVEASRLNLASLNNLLSNVPLSLLPDHNPPAVLWDTMSPLLRAVVTDVHVLSPNVQRPQPPSKKHKTSAPVYDLTTPEHNHQRSSNDATKGHRLPRAKVIEIADEDDDGPSTPLAGDTQESKKKAIVQKYEDELHGLLGCLSTAPEVSRVMKKIMQTMQLLHKSHKELIQHLSFDLLGDLMSLLDTRVTDALTIDLFAVAYANNGDADWEVSGIDYNKLNDIVCAMDAASCMLYIMTSPNIDRRLLSEEYIEHCISLLKHVLQRLLCPSLDNLSLSKLLQESKSSVHPKYHGALKKKIDKVGLVHILSTYLETIEELVTGIKLQDSWIFTLSNALIDTFSLEGSQATQANICLLQVRASGLFRGIFLHYPTHRALLIDDIFSVLLKLPSNKRNLRTFKLSHGDIQVQMISMLLVTLVQSVIVHSFVQKCMKKEESNDCRQTFENFVDDLLVMLTSPEWPAVQLILESLSGGLTSLMAQQKANKLESQTSLLALHLLGKICATIRQITCEANAQPIQEMKHPPALVECREQAIQLLASKLFHRAQCSFSDEFISLKANVTLTGTMGRLLVTELVSHRELCQHFDQMLMAIMAFLTRGQPTFRARVLKALMMIVDSDPLLMGDDHLHQAITLSLSDEATSVRQSAVELVGKYIGLQPMLVHRVQWYFIT</sequence>
<dbReference type="GO" id="GO:0071169">
    <property type="term" value="P:establishment of protein localization to chromatin"/>
    <property type="evidence" value="ECO:0007669"/>
    <property type="project" value="TreeGrafter"/>
</dbReference>
<dbReference type="GO" id="GO:0090694">
    <property type="term" value="C:Scc2-Scc4 cohesin loading complex"/>
    <property type="evidence" value="ECO:0007669"/>
    <property type="project" value="TreeGrafter"/>
</dbReference>
<dbReference type="GO" id="GO:0010468">
    <property type="term" value="P:regulation of gene expression"/>
    <property type="evidence" value="ECO:0007669"/>
    <property type="project" value="InterPro"/>
</dbReference>
<dbReference type="GO" id="GO:0034087">
    <property type="term" value="P:establishment of mitotic sister chromatid cohesion"/>
    <property type="evidence" value="ECO:0007669"/>
    <property type="project" value="TreeGrafter"/>
</dbReference>
<evidence type="ECO:0000313" key="3">
    <source>
        <dbReference type="Proteomes" id="UP000285060"/>
    </source>
</evidence>
<organism evidence="2 3">
    <name type="scientific">Aphanomyces invadans</name>
    <dbReference type="NCBI Taxonomy" id="157072"/>
    <lineage>
        <taxon>Eukaryota</taxon>
        <taxon>Sar</taxon>
        <taxon>Stramenopiles</taxon>
        <taxon>Oomycota</taxon>
        <taxon>Saprolegniomycetes</taxon>
        <taxon>Saprolegniales</taxon>
        <taxon>Verrucalvaceae</taxon>
        <taxon>Aphanomyces</taxon>
    </lineage>
</organism>